<dbReference type="InterPro" id="IPR014347">
    <property type="entry name" value="Tautomerase/MIF_sf"/>
</dbReference>
<gene>
    <name evidence="1" type="ORF">NCTC10211_04933</name>
</gene>
<sequence>MPVFTITLKSRNTLDKKRISSAIHAAVVKTGYPANDQFQRFIRLEEDDLYVDPTYPDLDSPRSANFVLIEAMLSSGSPDARKQLLLQSLVQELALIGLDSNDLMVLFIELDRLNSSFGGGRRASPLSMPQ</sequence>
<dbReference type="EMBL" id="UGYK01000002">
    <property type="protein sequence ID" value="SUI77232.1"/>
    <property type="molecule type" value="Genomic_DNA"/>
</dbReference>
<dbReference type="Pfam" id="PF14552">
    <property type="entry name" value="Tautomerase_2"/>
    <property type="match status" value="1"/>
</dbReference>
<name>A0A379XZQ2_SERMA</name>
<dbReference type="AlphaFoldDB" id="A0A379XZQ2"/>
<dbReference type="SUPFAM" id="SSF55331">
    <property type="entry name" value="Tautomerase/MIF"/>
    <property type="match status" value="1"/>
</dbReference>
<accession>A0A379XZQ2</accession>
<evidence type="ECO:0000313" key="1">
    <source>
        <dbReference type="EMBL" id="SUI77232.1"/>
    </source>
</evidence>
<dbReference type="Gene3D" id="3.30.429.10">
    <property type="entry name" value="Macrophage Migration Inhibitory Factor"/>
    <property type="match status" value="1"/>
</dbReference>
<dbReference type="InterPro" id="IPR037479">
    <property type="entry name" value="Tauto_MSAD"/>
</dbReference>
<evidence type="ECO:0008006" key="3">
    <source>
        <dbReference type="Google" id="ProtNLM"/>
    </source>
</evidence>
<reference evidence="1 2" key="1">
    <citation type="submission" date="2018-06" db="EMBL/GenBank/DDBJ databases">
        <authorList>
            <consortium name="Pathogen Informatics"/>
            <person name="Doyle S."/>
        </authorList>
    </citation>
    <scope>NUCLEOTIDE SEQUENCE [LARGE SCALE GENOMIC DNA]</scope>
    <source>
        <strain evidence="1 2">NCTC10211</strain>
    </source>
</reference>
<evidence type="ECO:0000313" key="2">
    <source>
        <dbReference type="Proteomes" id="UP000254765"/>
    </source>
</evidence>
<dbReference type="Proteomes" id="UP000254765">
    <property type="component" value="Unassembled WGS sequence"/>
</dbReference>
<dbReference type="PANTHER" id="PTHR38460:SF1">
    <property type="entry name" value="TAUTOMERASE YOLI-RELATED"/>
    <property type="match status" value="1"/>
</dbReference>
<dbReference type="RefSeq" id="WP_033640882.1">
    <property type="nucleotide sequence ID" value="NZ_AP021873.1"/>
</dbReference>
<proteinExistence type="predicted"/>
<protein>
    <recommendedName>
        <fullName evidence="3">Tautomerase family protein</fullName>
    </recommendedName>
</protein>
<dbReference type="PANTHER" id="PTHR38460">
    <property type="entry name" value="TAUTOMERASE YOLI-RELATED"/>
    <property type="match status" value="1"/>
</dbReference>
<organism evidence="1 2">
    <name type="scientific">Serratia marcescens</name>
    <dbReference type="NCBI Taxonomy" id="615"/>
    <lineage>
        <taxon>Bacteria</taxon>
        <taxon>Pseudomonadati</taxon>
        <taxon>Pseudomonadota</taxon>
        <taxon>Gammaproteobacteria</taxon>
        <taxon>Enterobacterales</taxon>
        <taxon>Yersiniaceae</taxon>
        <taxon>Serratia</taxon>
    </lineage>
</organism>